<comment type="caution">
    <text evidence="2">The sequence shown here is derived from an EMBL/GenBank/DDBJ whole genome shotgun (WGS) entry which is preliminary data.</text>
</comment>
<reference evidence="2 3" key="1">
    <citation type="journal article" date="2019" name="Genome Biol. Evol.">
        <title>Insights into the evolution of the New World diploid cottons (Gossypium, subgenus Houzingenia) based on genome sequencing.</title>
        <authorList>
            <person name="Grover C.E."/>
            <person name="Arick M.A. 2nd"/>
            <person name="Thrash A."/>
            <person name="Conover J.L."/>
            <person name="Sanders W.S."/>
            <person name="Peterson D.G."/>
            <person name="Frelichowski J.E."/>
            <person name="Scheffler J.A."/>
            <person name="Scheffler B.E."/>
            <person name="Wendel J.F."/>
        </authorList>
    </citation>
    <scope>NUCLEOTIDE SEQUENCE [LARGE SCALE GENOMIC DNA]</scope>
    <source>
        <strain evidence="2">5</strain>
        <tissue evidence="2">Leaf</tissue>
    </source>
</reference>
<gene>
    <name evidence="2" type="ORF">Gogos_003897</name>
</gene>
<dbReference type="EMBL" id="JABEZY010000011">
    <property type="protein sequence ID" value="MBA0750033.1"/>
    <property type="molecule type" value="Genomic_DNA"/>
</dbReference>
<dbReference type="AlphaFoldDB" id="A0A7J9CNH9"/>
<feature type="domain" description="NOG C-terminal" evidence="1">
    <location>
        <begin position="40"/>
        <end position="92"/>
    </location>
</feature>
<protein>
    <recommendedName>
        <fullName evidence="1">NOG C-terminal domain-containing protein</fullName>
    </recommendedName>
</protein>
<evidence type="ECO:0000313" key="3">
    <source>
        <dbReference type="Proteomes" id="UP000593579"/>
    </source>
</evidence>
<keyword evidence="3" id="KW-1185">Reference proteome</keyword>
<dbReference type="Proteomes" id="UP000593579">
    <property type="component" value="Unassembled WGS sequence"/>
</dbReference>
<dbReference type="Pfam" id="PF08155">
    <property type="entry name" value="NOGCT"/>
    <property type="match status" value="1"/>
</dbReference>
<accession>A0A7J9CNH9</accession>
<sequence length="106" mass="12369">MNYYLNRFHVVLRKPHDQKKRPVCIPQAVLKAKANQVVEKIEKDLEDENGGIGVYSVSLSKNYILANNEWKEGIMTKIVDGHNLYNFIDTDILLRLEELEREEGLR</sequence>
<proteinExistence type="predicted"/>
<dbReference type="OrthoDB" id="1001856at2759"/>
<organism evidence="2 3">
    <name type="scientific">Gossypium gossypioides</name>
    <name type="common">Mexican cotton</name>
    <name type="synonym">Selera gossypioides</name>
    <dbReference type="NCBI Taxonomy" id="34282"/>
    <lineage>
        <taxon>Eukaryota</taxon>
        <taxon>Viridiplantae</taxon>
        <taxon>Streptophyta</taxon>
        <taxon>Embryophyta</taxon>
        <taxon>Tracheophyta</taxon>
        <taxon>Spermatophyta</taxon>
        <taxon>Magnoliopsida</taxon>
        <taxon>eudicotyledons</taxon>
        <taxon>Gunneridae</taxon>
        <taxon>Pentapetalae</taxon>
        <taxon>rosids</taxon>
        <taxon>malvids</taxon>
        <taxon>Malvales</taxon>
        <taxon>Malvaceae</taxon>
        <taxon>Malvoideae</taxon>
        <taxon>Gossypium</taxon>
    </lineage>
</organism>
<evidence type="ECO:0000313" key="2">
    <source>
        <dbReference type="EMBL" id="MBA0750033.1"/>
    </source>
</evidence>
<evidence type="ECO:0000259" key="1">
    <source>
        <dbReference type="Pfam" id="PF08155"/>
    </source>
</evidence>
<dbReference type="InterPro" id="IPR012973">
    <property type="entry name" value="NOG_C"/>
</dbReference>
<name>A0A7J9CNH9_GOSGO</name>